<keyword evidence="2" id="KW-1185">Reference proteome</keyword>
<evidence type="ECO:0000313" key="1">
    <source>
        <dbReference type="EMBL" id="CAK5019338.1"/>
    </source>
</evidence>
<dbReference type="Proteomes" id="UP001497535">
    <property type="component" value="Unassembled WGS sequence"/>
</dbReference>
<dbReference type="EMBL" id="CAVMJV010000003">
    <property type="protein sequence ID" value="CAK5019338.1"/>
    <property type="molecule type" value="Genomic_DNA"/>
</dbReference>
<comment type="caution">
    <text evidence="1">The sequence shown here is derived from an EMBL/GenBank/DDBJ whole genome shotgun (WGS) entry which is preliminary data.</text>
</comment>
<gene>
    <name evidence="1" type="ORF">MENTE1834_LOCUS4111</name>
</gene>
<sequence>MSPIQPIPQVPNPWQLTPSQPIPPMPNPLIPNPQQPWASLLPANQSNVVMPPAMPILPPPSIVWPPGTPFGAKKVKRDAPSQINDAESELGLLPPQRFERAIKEKTKIPKPTTELPKTTKEPKISTTTEEIYEGEEEPEEEENEEIEEENEYFRSDDNNQHVGYIQGEINSIWEEKKKK</sequence>
<accession>A0ACB0XV86</accession>
<reference evidence="1" key="1">
    <citation type="submission" date="2023-11" db="EMBL/GenBank/DDBJ databases">
        <authorList>
            <person name="Poullet M."/>
        </authorList>
    </citation>
    <scope>NUCLEOTIDE SEQUENCE</scope>
    <source>
        <strain evidence="1">E1834</strain>
    </source>
</reference>
<organism evidence="1 2">
    <name type="scientific">Meloidogyne enterolobii</name>
    <name type="common">Root-knot nematode worm</name>
    <name type="synonym">Meloidogyne mayaguensis</name>
    <dbReference type="NCBI Taxonomy" id="390850"/>
    <lineage>
        <taxon>Eukaryota</taxon>
        <taxon>Metazoa</taxon>
        <taxon>Ecdysozoa</taxon>
        <taxon>Nematoda</taxon>
        <taxon>Chromadorea</taxon>
        <taxon>Rhabditida</taxon>
        <taxon>Tylenchina</taxon>
        <taxon>Tylenchomorpha</taxon>
        <taxon>Tylenchoidea</taxon>
        <taxon>Meloidogynidae</taxon>
        <taxon>Meloidogyninae</taxon>
        <taxon>Meloidogyne</taxon>
    </lineage>
</organism>
<protein>
    <submittedName>
        <fullName evidence="1">Uncharacterized protein</fullName>
    </submittedName>
</protein>
<proteinExistence type="predicted"/>
<name>A0ACB0XV86_MELEN</name>
<evidence type="ECO:0000313" key="2">
    <source>
        <dbReference type="Proteomes" id="UP001497535"/>
    </source>
</evidence>